<dbReference type="Pfam" id="PF03171">
    <property type="entry name" value="2OG-FeII_Oxy"/>
    <property type="match status" value="1"/>
</dbReference>
<dbReference type="EMBL" id="CM035431">
    <property type="protein sequence ID" value="KAH7296886.1"/>
    <property type="molecule type" value="Genomic_DNA"/>
</dbReference>
<keyword evidence="1 3" id="KW-0479">Metal-binding</keyword>
<dbReference type="Gene3D" id="2.60.120.330">
    <property type="entry name" value="B-lactam Antibiotic, Isopenicillin N Synthase, Chain"/>
    <property type="match status" value="1"/>
</dbReference>
<evidence type="ECO:0000259" key="4">
    <source>
        <dbReference type="PROSITE" id="PS51471"/>
    </source>
</evidence>
<dbReference type="GO" id="GO:0046872">
    <property type="term" value="F:metal ion binding"/>
    <property type="evidence" value="ECO:0007669"/>
    <property type="project" value="UniProtKB-KW"/>
</dbReference>
<comment type="similarity">
    <text evidence="3">Belongs to the iron/ascorbate-dependent oxidoreductase family.</text>
</comment>
<dbReference type="GO" id="GO:0016491">
    <property type="term" value="F:oxidoreductase activity"/>
    <property type="evidence" value="ECO:0007669"/>
    <property type="project" value="UniProtKB-KW"/>
</dbReference>
<sequence>MGDDQGKTVPVVDLSCQSRTQLQQQIAIACLEWGVFEIVNHGMPIALQNQLKNAAHHFFSLPPEVQVELVQTHPSSPLSVFAGLRNEGEFRNRKRTLGFKPNPSMDVKLLPCLLRDPIVNFREKMGSIAYGITKEIFAGLQLNADLFSTAHTRRQTMAVNYYPPCTESKFSYGLRPHSDLGSITIVMQDEVKGLQIKRRGDWIDVIPRKDAFVVMIGDQIEILTNGRYRSIEHRVITNKIVPRISVACFYAPTEDDVIEPLQKFVSKGCPVLYKGSKFGDYLNHGFSKPLNGKSSLMYCAIN</sequence>
<name>A0A8T2RKG7_CERRI</name>
<evidence type="ECO:0000256" key="1">
    <source>
        <dbReference type="ARBA" id="ARBA00022723"/>
    </source>
</evidence>
<dbReference type="SUPFAM" id="SSF51197">
    <property type="entry name" value="Clavaminate synthase-like"/>
    <property type="match status" value="1"/>
</dbReference>
<comment type="caution">
    <text evidence="5">The sequence shown here is derived from an EMBL/GenBank/DDBJ whole genome shotgun (WGS) entry which is preliminary data.</text>
</comment>
<protein>
    <recommendedName>
        <fullName evidence="4">Fe2OG dioxygenase domain-containing protein</fullName>
    </recommendedName>
</protein>
<dbReference type="InterPro" id="IPR027443">
    <property type="entry name" value="IPNS-like_sf"/>
</dbReference>
<dbReference type="InterPro" id="IPR050231">
    <property type="entry name" value="Iron_ascorbate_oxido_reductase"/>
</dbReference>
<keyword evidence="6" id="KW-1185">Reference proteome</keyword>
<dbReference type="PROSITE" id="PS51471">
    <property type="entry name" value="FE2OG_OXY"/>
    <property type="match status" value="1"/>
</dbReference>
<keyword evidence="2 3" id="KW-0408">Iron</keyword>
<dbReference type="InterPro" id="IPR026992">
    <property type="entry name" value="DIOX_N"/>
</dbReference>
<reference evidence="5" key="1">
    <citation type="submission" date="2021-08" db="EMBL/GenBank/DDBJ databases">
        <title>WGS assembly of Ceratopteris richardii.</title>
        <authorList>
            <person name="Marchant D.B."/>
            <person name="Chen G."/>
            <person name="Jenkins J."/>
            <person name="Shu S."/>
            <person name="Leebens-Mack J."/>
            <person name="Grimwood J."/>
            <person name="Schmutz J."/>
            <person name="Soltis P."/>
            <person name="Soltis D."/>
            <person name="Chen Z.-H."/>
        </authorList>
    </citation>
    <scope>NUCLEOTIDE SEQUENCE</scope>
    <source>
        <strain evidence="5">Whitten #5841</strain>
        <tissue evidence="5">Leaf</tissue>
    </source>
</reference>
<accession>A0A8T2RKG7</accession>
<dbReference type="PANTHER" id="PTHR47990">
    <property type="entry name" value="2-OXOGLUTARATE (2OG) AND FE(II)-DEPENDENT OXYGENASE SUPERFAMILY PROTEIN-RELATED"/>
    <property type="match status" value="1"/>
</dbReference>
<dbReference type="InterPro" id="IPR005123">
    <property type="entry name" value="Oxoglu/Fe-dep_dioxygenase_dom"/>
</dbReference>
<evidence type="ECO:0000313" key="5">
    <source>
        <dbReference type="EMBL" id="KAH7296886.1"/>
    </source>
</evidence>
<dbReference type="OrthoDB" id="288590at2759"/>
<evidence type="ECO:0000256" key="2">
    <source>
        <dbReference type="ARBA" id="ARBA00023004"/>
    </source>
</evidence>
<evidence type="ECO:0000256" key="3">
    <source>
        <dbReference type="RuleBase" id="RU003682"/>
    </source>
</evidence>
<evidence type="ECO:0000313" key="6">
    <source>
        <dbReference type="Proteomes" id="UP000825935"/>
    </source>
</evidence>
<organism evidence="5 6">
    <name type="scientific">Ceratopteris richardii</name>
    <name type="common">Triangle waterfern</name>
    <dbReference type="NCBI Taxonomy" id="49495"/>
    <lineage>
        <taxon>Eukaryota</taxon>
        <taxon>Viridiplantae</taxon>
        <taxon>Streptophyta</taxon>
        <taxon>Embryophyta</taxon>
        <taxon>Tracheophyta</taxon>
        <taxon>Polypodiopsida</taxon>
        <taxon>Polypodiidae</taxon>
        <taxon>Polypodiales</taxon>
        <taxon>Pteridineae</taxon>
        <taxon>Pteridaceae</taxon>
        <taxon>Parkerioideae</taxon>
        <taxon>Ceratopteris</taxon>
    </lineage>
</organism>
<proteinExistence type="inferred from homology"/>
<dbReference type="Pfam" id="PF14226">
    <property type="entry name" value="DIOX_N"/>
    <property type="match status" value="1"/>
</dbReference>
<dbReference type="AlphaFoldDB" id="A0A8T2RKG7"/>
<dbReference type="PROSITE" id="PS51257">
    <property type="entry name" value="PROKAR_LIPOPROTEIN"/>
    <property type="match status" value="1"/>
</dbReference>
<feature type="domain" description="Fe2OG dioxygenase" evidence="4">
    <location>
        <begin position="149"/>
        <end position="252"/>
    </location>
</feature>
<dbReference type="InterPro" id="IPR044861">
    <property type="entry name" value="IPNS-like_FE2OG_OXY"/>
</dbReference>
<gene>
    <name evidence="5" type="ORF">KP509_26G043500</name>
</gene>
<dbReference type="Proteomes" id="UP000825935">
    <property type="component" value="Chromosome 26"/>
</dbReference>
<keyword evidence="3" id="KW-0560">Oxidoreductase</keyword>